<comment type="cofactor">
    <cofactor evidence="1">
        <name>FMN</name>
        <dbReference type="ChEBI" id="CHEBI:58210"/>
    </cofactor>
</comment>
<evidence type="ECO:0000256" key="5">
    <source>
        <dbReference type="ARBA" id="ARBA00022975"/>
    </source>
</evidence>
<dbReference type="Gene3D" id="3.20.20.70">
    <property type="entry name" value="Aldolase class I"/>
    <property type="match status" value="1"/>
</dbReference>
<dbReference type="PIRSF" id="PIRSF000164">
    <property type="entry name" value="DHO_oxidase"/>
    <property type="match status" value="1"/>
</dbReference>
<dbReference type="CDD" id="cd04739">
    <property type="entry name" value="DHOD_like"/>
    <property type="match status" value="1"/>
</dbReference>
<evidence type="ECO:0000259" key="7">
    <source>
        <dbReference type="Pfam" id="PF01180"/>
    </source>
</evidence>
<evidence type="ECO:0000256" key="1">
    <source>
        <dbReference type="ARBA" id="ARBA00001917"/>
    </source>
</evidence>
<keyword evidence="5" id="KW-0665">Pyrimidine biosynthesis</keyword>
<feature type="domain" description="Dihydroorotate dehydrogenase catalytic" evidence="7">
    <location>
        <begin position="3"/>
        <end position="290"/>
    </location>
</feature>
<dbReference type="PANTHER" id="PTHR48109:SF3">
    <property type="entry name" value="SLL0744 PROTEIN"/>
    <property type="match status" value="1"/>
</dbReference>
<name>A0A498Q8N8_9MYCO</name>
<organism evidence="8 9">
    <name type="scientific">Mycobacterium innocens</name>
    <dbReference type="NCBI Taxonomy" id="2341083"/>
    <lineage>
        <taxon>Bacteria</taxon>
        <taxon>Bacillati</taxon>
        <taxon>Actinomycetota</taxon>
        <taxon>Actinomycetes</taxon>
        <taxon>Mycobacteriales</taxon>
        <taxon>Mycobacteriaceae</taxon>
        <taxon>Mycobacterium</taxon>
    </lineage>
</organism>
<dbReference type="GO" id="GO:0044205">
    <property type="term" value="P:'de novo' UMP biosynthetic process"/>
    <property type="evidence" value="ECO:0007669"/>
    <property type="project" value="UniProtKB-UniPathway"/>
</dbReference>
<dbReference type="InterPro" id="IPR013785">
    <property type="entry name" value="Aldolase_TIM"/>
</dbReference>
<keyword evidence="4" id="KW-0288">FMN</keyword>
<dbReference type="GO" id="GO:0006207">
    <property type="term" value="P:'de novo' pyrimidine nucleobase biosynthetic process"/>
    <property type="evidence" value="ECO:0007669"/>
    <property type="project" value="TreeGrafter"/>
</dbReference>
<reference evidence="8 9" key="1">
    <citation type="submission" date="2018-09" db="EMBL/GenBank/DDBJ databases">
        <authorList>
            <person name="Tagini F."/>
        </authorList>
    </citation>
    <scope>NUCLEOTIDE SEQUENCE [LARGE SCALE GENOMIC DNA]</scope>
    <source>
        <strain evidence="8 9">MK13</strain>
    </source>
</reference>
<dbReference type="UniPathway" id="UPA00070"/>
<dbReference type="OrthoDB" id="9794954at2"/>
<accession>A0A498Q8N8</accession>
<dbReference type="PANTHER" id="PTHR48109">
    <property type="entry name" value="DIHYDROOROTATE DEHYDROGENASE (QUINONE), MITOCHONDRIAL-RELATED"/>
    <property type="match status" value="1"/>
</dbReference>
<dbReference type="Pfam" id="PF01180">
    <property type="entry name" value="DHO_dh"/>
    <property type="match status" value="1"/>
</dbReference>
<proteinExistence type="predicted"/>
<dbReference type="GO" id="GO:0004589">
    <property type="term" value="F:dihydroorotate dehydrogenase (NAD+) activity"/>
    <property type="evidence" value="ECO:0007669"/>
    <property type="project" value="UniProtKB-EC"/>
</dbReference>
<sequence>MDLSTRYLGLSLRNPLVASASPLSRNADGVRRLADAGVGAVVLYSLFEEQLRREAEHDERMATQGSESYAESLSYFPEGLENGGGGHRYLRLVERAAAAVDIPVIASLNASTPGSWARYARSMQDTGAAAIEVNIYHLPGDPGPTVLDGAAVEQRHLDVLAAVKAATTVPVAVKLSPYFSATADMAHRLDAAAADGLVLFNRFLQPDIDPETLTTVRTVTLSTPADTRLPLTWIALLCARIRASLAASTGVEHAADVAKYLLAGADVVQSASALLRHGPEYAGVLLNGLCDWMNRKGFHTLNEVRGLLAAPDQDFEARERADYVWALRKANNGSYDTY</sequence>
<evidence type="ECO:0000313" key="8">
    <source>
        <dbReference type="EMBL" id="VBA40932.1"/>
    </source>
</evidence>
<dbReference type="RefSeq" id="WP_075544963.1">
    <property type="nucleotide sequence ID" value="NZ_UPHQ01000169.1"/>
</dbReference>
<dbReference type="SUPFAM" id="SSF51395">
    <property type="entry name" value="FMN-linked oxidoreductases"/>
    <property type="match status" value="1"/>
</dbReference>
<gene>
    <name evidence="8" type="primary">pyrD_2</name>
    <name evidence="8" type="ORF">LAUMK13_03303</name>
</gene>
<dbReference type="EC" id="1.3.1.14" evidence="8"/>
<dbReference type="InterPro" id="IPR005720">
    <property type="entry name" value="Dihydroorotate_DH_cat"/>
</dbReference>
<comment type="pathway">
    <text evidence="2">Pyrimidine metabolism; UMP biosynthesis via de novo pathway.</text>
</comment>
<dbReference type="GO" id="GO:0005737">
    <property type="term" value="C:cytoplasm"/>
    <property type="evidence" value="ECO:0007669"/>
    <property type="project" value="InterPro"/>
</dbReference>
<evidence type="ECO:0000256" key="2">
    <source>
        <dbReference type="ARBA" id="ARBA00004725"/>
    </source>
</evidence>
<evidence type="ECO:0000313" key="9">
    <source>
        <dbReference type="Proteomes" id="UP000267289"/>
    </source>
</evidence>
<evidence type="ECO:0000256" key="4">
    <source>
        <dbReference type="ARBA" id="ARBA00022643"/>
    </source>
</evidence>
<dbReference type="InterPro" id="IPR012135">
    <property type="entry name" value="Dihydroorotate_DH_1_2"/>
</dbReference>
<evidence type="ECO:0000256" key="3">
    <source>
        <dbReference type="ARBA" id="ARBA00022630"/>
    </source>
</evidence>
<keyword evidence="9" id="KW-1185">Reference proteome</keyword>
<protein>
    <submittedName>
        <fullName evidence="8">Dihydroorotate dehydrogenase B (NAD(+)), catalytic subunit</fullName>
        <ecNumber evidence="8">1.3.1.14</ecNumber>
    </submittedName>
</protein>
<dbReference type="InterPro" id="IPR050074">
    <property type="entry name" value="DHO_dehydrogenase"/>
</dbReference>
<dbReference type="AlphaFoldDB" id="A0A498Q8N8"/>
<dbReference type="EMBL" id="UPHQ01000169">
    <property type="protein sequence ID" value="VBA40932.1"/>
    <property type="molecule type" value="Genomic_DNA"/>
</dbReference>
<dbReference type="NCBIfam" id="NF005741">
    <property type="entry name" value="PRK07565.1"/>
    <property type="match status" value="1"/>
</dbReference>
<dbReference type="Proteomes" id="UP000267289">
    <property type="component" value="Unassembled WGS sequence"/>
</dbReference>
<evidence type="ECO:0000256" key="6">
    <source>
        <dbReference type="ARBA" id="ARBA00023002"/>
    </source>
</evidence>
<keyword evidence="3" id="KW-0285">Flavoprotein</keyword>
<keyword evidence="6 8" id="KW-0560">Oxidoreductase</keyword>